<dbReference type="InterPro" id="IPR035437">
    <property type="entry name" value="SNase_OB-fold_sf"/>
</dbReference>
<dbReference type="PROSITE" id="PS50830">
    <property type="entry name" value="TNASE_3"/>
    <property type="match status" value="2"/>
</dbReference>
<proteinExistence type="predicted"/>
<feature type="compositionally biased region" description="Low complexity" evidence="1">
    <location>
        <begin position="130"/>
        <end position="151"/>
    </location>
</feature>
<feature type="compositionally biased region" description="Acidic residues" evidence="1">
    <location>
        <begin position="73"/>
        <end position="108"/>
    </location>
</feature>
<feature type="compositionally biased region" description="Acidic residues" evidence="1">
    <location>
        <begin position="513"/>
        <end position="531"/>
    </location>
</feature>
<dbReference type="Pfam" id="PF00565">
    <property type="entry name" value="SNase"/>
    <property type="match status" value="2"/>
</dbReference>
<dbReference type="Proteomes" id="UP001257060">
    <property type="component" value="Unassembled WGS sequence"/>
</dbReference>
<reference evidence="3 4" key="1">
    <citation type="submission" date="2022-06" db="EMBL/GenBank/DDBJ databases">
        <title>Halogeometricum sp. a new haloarchaeum isolate from saline soil.</title>
        <authorList>
            <person name="Strakova D."/>
            <person name="Galisteo C."/>
            <person name="Sanchez-Porro C."/>
            <person name="Ventosa A."/>
        </authorList>
    </citation>
    <scope>NUCLEOTIDE SEQUENCE [LARGE SCALE GENOMIC DNA]</scope>
    <source>
        <strain evidence="3 4">S1BR25-6</strain>
    </source>
</reference>
<evidence type="ECO:0000259" key="2">
    <source>
        <dbReference type="PROSITE" id="PS50830"/>
    </source>
</evidence>
<feature type="compositionally biased region" description="Low complexity" evidence="1">
    <location>
        <begin position="51"/>
        <end position="67"/>
    </location>
</feature>
<dbReference type="EMBL" id="JAMQOP010000001">
    <property type="protein sequence ID" value="MDS0297809.1"/>
    <property type="molecule type" value="Genomic_DNA"/>
</dbReference>
<comment type="caution">
    <text evidence="3">The sequence shown here is derived from an EMBL/GenBank/DDBJ whole genome shotgun (WGS) entry which is preliminary data.</text>
</comment>
<feature type="compositionally biased region" description="Acidic residues" evidence="1">
    <location>
        <begin position="334"/>
        <end position="352"/>
    </location>
</feature>
<feature type="domain" description="TNase-like" evidence="2">
    <location>
        <begin position="178"/>
        <end position="324"/>
    </location>
</feature>
<dbReference type="Gene3D" id="2.40.50.90">
    <property type="match status" value="2"/>
</dbReference>
<feature type="compositionally biased region" description="Low complexity" evidence="1">
    <location>
        <begin position="109"/>
        <end position="121"/>
    </location>
</feature>
<dbReference type="PROSITE" id="PS51257">
    <property type="entry name" value="PROKAR_LIPOPROTEIN"/>
    <property type="match status" value="1"/>
</dbReference>
<feature type="region of interest" description="Disordered" evidence="1">
    <location>
        <begin position="308"/>
        <end position="359"/>
    </location>
</feature>
<keyword evidence="4" id="KW-1185">Reference proteome</keyword>
<dbReference type="SMART" id="SM00318">
    <property type="entry name" value="SNc"/>
    <property type="match status" value="2"/>
</dbReference>
<accession>A0ABU2GAN6</accession>
<dbReference type="SUPFAM" id="SSF50199">
    <property type="entry name" value="Staphylococcal nuclease"/>
    <property type="match status" value="2"/>
</dbReference>
<feature type="compositionally biased region" description="Polar residues" evidence="1">
    <location>
        <begin position="35"/>
        <end position="45"/>
    </location>
</feature>
<feature type="region of interest" description="Disordered" evidence="1">
    <location>
        <begin position="487"/>
        <end position="593"/>
    </location>
</feature>
<dbReference type="InterPro" id="IPR016071">
    <property type="entry name" value="Staphylococal_nuclease_OB-fold"/>
</dbReference>
<protein>
    <submittedName>
        <fullName evidence="3">Thermonuclease family protein</fullName>
    </submittedName>
</protein>
<feature type="compositionally biased region" description="Low complexity" evidence="1">
    <location>
        <begin position="550"/>
        <end position="562"/>
    </location>
</feature>
<evidence type="ECO:0000313" key="3">
    <source>
        <dbReference type="EMBL" id="MDS0297809.1"/>
    </source>
</evidence>
<feature type="compositionally biased region" description="Low complexity" evidence="1">
    <location>
        <begin position="570"/>
        <end position="593"/>
    </location>
</feature>
<evidence type="ECO:0000313" key="4">
    <source>
        <dbReference type="Proteomes" id="UP001257060"/>
    </source>
</evidence>
<gene>
    <name evidence="3" type="ORF">NDI76_03560</name>
</gene>
<evidence type="ECO:0000256" key="1">
    <source>
        <dbReference type="SAM" id="MobiDB-lite"/>
    </source>
</evidence>
<name>A0ABU2GAN6_9EURY</name>
<dbReference type="RefSeq" id="WP_310922638.1">
    <property type="nucleotide sequence ID" value="NZ_JAMQOP010000001.1"/>
</dbReference>
<feature type="domain" description="TNase-like" evidence="2">
    <location>
        <begin position="357"/>
        <end position="503"/>
    </location>
</feature>
<organism evidence="3 4">
    <name type="scientific">Halogeometricum salsisoli</name>
    <dbReference type="NCBI Taxonomy" id="2950536"/>
    <lineage>
        <taxon>Archaea</taxon>
        <taxon>Methanobacteriati</taxon>
        <taxon>Methanobacteriota</taxon>
        <taxon>Stenosarchaea group</taxon>
        <taxon>Halobacteria</taxon>
        <taxon>Halobacteriales</taxon>
        <taxon>Haloferacaceae</taxon>
        <taxon>Halogeometricum</taxon>
    </lineage>
</organism>
<feature type="region of interest" description="Disordered" evidence="1">
    <location>
        <begin position="19"/>
        <end position="182"/>
    </location>
</feature>
<sequence>MSRLATLVVALLLVTAGCTAAGTQSASSDGDIVRSNESVDSTAADSTRGEAAASTLSATATDAESATVPATDAGEESANADDTETTTEAQSSDDSDDESASADDDAPESDASASDSSTSDSDTSDDASSADDNPSAAASSDADTDGSASDGETADDDGAATTSSASALEAQTEPEPQTEWNVTVTTVADGDSLLVEFPDGRLEKVDLVGVDAPDGDYSEDDFEGMATEDGGEAWLDDWGGKATGFVSDEIGGRDVRIYVDSVADRRDDSGTLQVYVDDGDTATLNADLIERGYAEVADYSFSKKEAFEQEEENAYQGHNGLWRFNEPDPLADLPDSDEEETATETETETETEPEPKTEWTVTVTMAADGDSLLVEFPDGRLEKVDLVGVDAPDGDYTEDDYLGMATEEGGEAWLNDWGGRATSFVASEVEGREVRIYVDSVADRRDDSGTLQVYVDDGDTATLNADLIERGYAEVAEYQFSKKTEFEQEEENAYQGHNGLWRFYEPDPLADLPDSDEETSAEMVTETESETQTESVTATETETEVESATETETMTETATETAVETESDETATATAAESTPAETEAPANASASA</sequence>